<protein>
    <submittedName>
        <fullName evidence="1">Uncharacterized protein</fullName>
    </submittedName>
</protein>
<sequence length="102" mass="12069">MKKQLNSILEQLRSIRLQNYGVVGYQKRCQDIMLQDIPIELFELWYNPNIVSFRNLSKNSKVSISEIDIYELSPLILDEVYLLTRLEIIFSSLLNTNRKEDC</sequence>
<dbReference type="AlphaFoldDB" id="A0A9X4MRX6"/>
<reference evidence="1" key="1">
    <citation type="submission" date="2022-07" db="EMBL/GenBank/DDBJ databases">
        <title>Whole Genome Sequencing of Streptococcus suis.</title>
        <authorList>
            <person name="Dai X."/>
            <person name="Huang J."/>
            <person name="Wang L."/>
        </authorList>
    </citation>
    <scope>NUCLEOTIDE SEQUENCE</scope>
    <source>
        <strain evidence="1">XNB2</strain>
    </source>
</reference>
<dbReference type="RefSeq" id="WP_277944718.1">
    <property type="nucleotide sequence ID" value="NZ_JANFMO010000039.1"/>
</dbReference>
<name>A0A9X4MRX6_STRSU</name>
<accession>A0A9X4MRX6</accession>
<dbReference type="Proteomes" id="UP001152875">
    <property type="component" value="Unassembled WGS sequence"/>
</dbReference>
<organism evidence="1 2">
    <name type="scientific">Streptococcus suis</name>
    <dbReference type="NCBI Taxonomy" id="1307"/>
    <lineage>
        <taxon>Bacteria</taxon>
        <taxon>Bacillati</taxon>
        <taxon>Bacillota</taxon>
        <taxon>Bacilli</taxon>
        <taxon>Lactobacillales</taxon>
        <taxon>Streptococcaceae</taxon>
        <taxon>Streptococcus</taxon>
    </lineage>
</organism>
<comment type="caution">
    <text evidence="1">The sequence shown here is derived from an EMBL/GenBank/DDBJ whole genome shotgun (WGS) entry which is preliminary data.</text>
</comment>
<evidence type="ECO:0000313" key="2">
    <source>
        <dbReference type="Proteomes" id="UP001152875"/>
    </source>
</evidence>
<evidence type="ECO:0000313" key="1">
    <source>
        <dbReference type="EMBL" id="MDG4527165.1"/>
    </source>
</evidence>
<gene>
    <name evidence="1" type="ORF">NOL13_07105</name>
</gene>
<proteinExistence type="predicted"/>
<dbReference type="EMBL" id="JANFMP010000018">
    <property type="protein sequence ID" value="MDG4527165.1"/>
    <property type="molecule type" value="Genomic_DNA"/>
</dbReference>